<reference evidence="1" key="1">
    <citation type="submission" date="2023-05" db="EMBL/GenBank/DDBJ databases">
        <title>Genome and transcriptome analyses reveal genes involved in the formation of fine ridges on petal epidermal cells in Hibiscus trionum.</title>
        <authorList>
            <person name="Koshimizu S."/>
            <person name="Masuda S."/>
            <person name="Ishii T."/>
            <person name="Shirasu K."/>
            <person name="Hoshino A."/>
            <person name="Arita M."/>
        </authorList>
    </citation>
    <scope>NUCLEOTIDE SEQUENCE</scope>
    <source>
        <strain evidence="1">Hamamatsu line</strain>
    </source>
</reference>
<organism evidence="1 2">
    <name type="scientific">Hibiscus trionum</name>
    <name type="common">Flower of an hour</name>
    <dbReference type="NCBI Taxonomy" id="183268"/>
    <lineage>
        <taxon>Eukaryota</taxon>
        <taxon>Viridiplantae</taxon>
        <taxon>Streptophyta</taxon>
        <taxon>Embryophyta</taxon>
        <taxon>Tracheophyta</taxon>
        <taxon>Spermatophyta</taxon>
        <taxon>Magnoliopsida</taxon>
        <taxon>eudicotyledons</taxon>
        <taxon>Gunneridae</taxon>
        <taxon>Pentapetalae</taxon>
        <taxon>rosids</taxon>
        <taxon>malvids</taxon>
        <taxon>Malvales</taxon>
        <taxon>Malvaceae</taxon>
        <taxon>Malvoideae</taxon>
        <taxon>Hibiscus</taxon>
    </lineage>
</organism>
<keyword evidence="2" id="KW-1185">Reference proteome</keyword>
<comment type="caution">
    <text evidence="1">The sequence shown here is derived from an EMBL/GenBank/DDBJ whole genome shotgun (WGS) entry which is preliminary data.</text>
</comment>
<protein>
    <submittedName>
        <fullName evidence="1">SaGa associated Factor 29 a</fullName>
    </submittedName>
</protein>
<proteinExistence type="predicted"/>
<dbReference type="OrthoDB" id="1685932at2759"/>
<evidence type="ECO:0000313" key="1">
    <source>
        <dbReference type="EMBL" id="GMJ09384.1"/>
    </source>
</evidence>
<dbReference type="Proteomes" id="UP001165190">
    <property type="component" value="Unassembled WGS sequence"/>
</dbReference>
<gene>
    <name evidence="1" type="ORF">HRI_004607600</name>
</gene>
<accession>A0A9W7MP23</accession>
<name>A0A9W7MP23_HIBTR</name>
<evidence type="ECO:0000313" key="2">
    <source>
        <dbReference type="Proteomes" id="UP001165190"/>
    </source>
</evidence>
<dbReference type="AlphaFoldDB" id="A0A9W7MP23"/>
<dbReference type="EMBL" id="BSYR01000055">
    <property type="protein sequence ID" value="GMJ09384.1"/>
    <property type="molecule type" value="Genomic_DNA"/>
</dbReference>
<sequence>MMSLPKFALILENARLLDRLRIDQEEVLVEINKLHKKLQATPEVAEKPSDSSLSRLKTLYIQSKDLSESEVTYVRYS</sequence>